<dbReference type="PANTHER" id="PTHR11956:SF5">
    <property type="entry name" value="ARGININE--TRNA LIGASE, CYTOPLASMIC"/>
    <property type="match status" value="1"/>
</dbReference>
<feature type="domain" description="DALR anticodon binding" evidence="4">
    <location>
        <begin position="1"/>
        <end position="84"/>
    </location>
</feature>
<evidence type="ECO:0000256" key="2">
    <source>
        <dbReference type="ARBA" id="ARBA00049339"/>
    </source>
</evidence>
<keyword evidence="3" id="KW-1133">Transmembrane helix</keyword>
<dbReference type="GO" id="GO:0006420">
    <property type="term" value="P:arginyl-tRNA aminoacylation"/>
    <property type="evidence" value="ECO:0007669"/>
    <property type="project" value="InterPro"/>
</dbReference>
<accession>A0A382L3K2</accession>
<name>A0A382L3K2_9ZZZZ</name>
<dbReference type="EMBL" id="UINC01084089">
    <property type="protein sequence ID" value="SVC30403.1"/>
    <property type="molecule type" value="Genomic_DNA"/>
</dbReference>
<dbReference type="Gene3D" id="1.10.730.10">
    <property type="entry name" value="Isoleucyl-tRNA Synthetase, Domain 1"/>
    <property type="match status" value="1"/>
</dbReference>
<evidence type="ECO:0000313" key="5">
    <source>
        <dbReference type="EMBL" id="SVC30403.1"/>
    </source>
</evidence>
<feature type="non-terminal residue" evidence="5">
    <location>
        <position position="1"/>
    </location>
</feature>
<proteinExistence type="predicted"/>
<feature type="transmembrane region" description="Helical" evidence="3">
    <location>
        <begin position="59"/>
        <end position="80"/>
    </location>
</feature>
<dbReference type="SMART" id="SM00836">
    <property type="entry name" value="DALR_1"/>
    <property type="match status" value="1"/>
</dbReference>
<protein>
    <recommendedName>
        <fullName evidence="1">arginine--tRNA ligase</fullName>
        <ecNumber evidence="1">6.1.1.19</ecNumber>
    </recommendedName>
</protein>
<dbReference type="SUPFAM" id="SSF47323">
    <property type="entry name" value="Anticodon-binding domain of a subclass of class I aminoacyl-tRNA synthetases"/>
    <property type="match status" value="1"/>
</dbReference>
<keyword evidence="3" id="KW-0812">Transmembrane</keyword>
<comment type="catalytic activity">
    <reaction evidence="2">
        <text>tRNA(Arg) + L-arginine + ATP = L-arginyl-tRNA(Arg) + AMP + diphosphate</text>
        <dbReference type="Rhea" id="RHEA:20301"/>
        <dbReference type="Rhea" id="RHEA-COMP:9658"/>
        <dbReference type="Rhea" id="RHEA-COMP:9673"/>
        <dbReference type="ChEBI" id="CHEBI:30616"/>
        <dbReference type="ChEBI" id="CHEBI:32682"/>
        <dbReference type="ChEBI" id="CHEBI:33019"/>
        <dbReference type="ChEBI" id="CHEBI:78442"/>
        <dbReference type="ChEBI" id="CHEBI:78513"/>
        <dbReference type="ChEBI" id="CHEBI:456215"/>
        <dbReference type="EC" id="6.1.1.19"/>
    </reaction>
</comment>
<evidence type="ECO:0000259" key="4">
    <source>
        <dbReference type="SMART" id="SM00836"/>
    </source>
</evidence>
<sequence length="84" mass="9362">EIKLMKLMSNFPVIMHTALHTLEPQGIANYLQTLAAQFHKFYGTCKVITENKELTQSRLGLIFSARIILSTGLSILGISAPEKM</sequence>
<keyword evidence="3" id="KW-0472">Membrane</keyword>
<dbReference type="PANTHER" id="PTHR11956">
    <property type="entry name" value="ARGINYL-TRNA SYNTHETASE"/>
    <property type="match status" value="1"/>
</dbReference>
<dbReference type="GO" id="GO:0005524">
    <property type="term" value="F:ATP binding"/>
    <property type="evidence" value="ECO:0007669"/>
    <property type="project" value="InterPro"/>
</dbReference>
<gene>
    <name evidence="5" type="ORF">METZ01_LOCUS283257</name>
</gene>
<evidence type="ECO:0000256" key="3">
    <source>
        <dbReference type="SAM" id="Phobius"/>
    </source>
</evidence>
<dbReference type="InterPro" id="IPR009080">
    <property type="entry name" value="tRNAsynth_Ia_anticodon-bd"/>
</dbReference>
<dbReference type="InterPro" id="IPR001278">
    <property type="entry name" value="Arg-tRNA-ligase"/>
</dbReference>
<organism evidence="5">
    <name type="scientific">marine metagenome</name>
    <dbReference type="NCBI Taxonomy" id="408172"/>
    <lineage>
        <taxon>unclassified sequences</taxon>
        <taxon>metagenomes</taxon>
        <taxon>ecological metagenomes</taxon>
    </lineage>
</organism>
<dbReference type="InterPro" id="IPR008909">
    <property type="entry name" value="DALR_anticod-bd"/>
</dbReference>
<dbReference type="AlphaFoldDB" id="A0A382L3K2"/>
<dbReference type="Pfam" id="PF05746">
    <property type="entry name" value="DALR_1"/>
    <property type="match status" value="1"/>
</dbReference>
<dbReference type="EC" id="6.1.1.19" evidence="1"/>
<reference evidence="5" key="1">
    <citation type="submission" date="2018-05" db="EMBL/GenBank/DDBJ databases">
        <authorList>
            <person name="Lanie J.A."/>
            <person name="Ng W.-L."/>
            <person name="Kazmierczak K.M."/>
            <person name="Andrzejewski T.M."/>
            <person name="Davidsen T.M."/>
            <person name="Wayne K.J."/>
            <person name="Tettelin H."/>
            <person name="Glass J.I."/>
            <person name="Rusch D."/>
            <person name="Podicherti R."/>
            <person name="Tsui H.-C.T."/>
            <person name="Winkler M.E."/>
        </authorList>
    </citation>
    <scope>NUCLEOTIDE SEQUENCE</scope>
</reference>
<dbReference type="GO" id="GO:0004814">
    <property type="term" value="F:arginine-tRNA ligase activity"/>
    <property type="evidence" value="ECO:0007669"/>
    <property type="project" value="UniProtKB-EC"/>
</dbReference>
<evidence type="ECO:0000256" key="1">
    <source>
        <dbReference type="ARBA" id="ARBA00012837"/>
    </source>
</evidence>